<organism evidence="2 3">
    <name type="scientific">Bathymodiolus thermophilus thioautotrophic gill symbiont</name>
    <dbReference type="NCBI Taxonomy" id="2360"/>
    <lineage>
        <taxon>Bacteria</taxon>
        <taxon>Pseudomonadati</taxon>
        <taxon>Pseudomonadota</taxon>
        <taxon>Gammaproteobacteria</taxon>
        <taxon>sulfur-oxidizing symbionts</taxon>
    </lineage>
</organism>
<dbReference type="RefSeq" id="WP_122951215.1">
    <property type="nucleotide sequence ID" value="NZ_CP024634.1"/>
</dbReference>
<evidence type="ECO:0000313" key="2">
    <source>
        <dbReference type="EMBL" id="AYQ56326.1"/>
    </source>
</evidence>
<dbReference type="SUPFAM" id="SSF56672">
    <property type="entry name" value="DNA/RNA polymerases"/>
    <property type="match status" value="1"/>
</dbReference>
<proteinExistence type="predicted"/>
<name>A0A3G3IKF6_9GAMM</name>
<dbReference type="InterPro" id="IPR043502">
    <property type="entry name" value="DNA/RNA_pol_sf"/>
</dbReference>
<gene>
    <name evidence="2" type="ORF">MS2017_0591</name>
</gene>
<dbReference type="Proteomes" id="UP000278334">
    <property type="component" value="Chromosome"/>
</dbReference>
<dbReference type="Pfam" id="PF00078">
    <property type="entry name" value="RVT_1"/>
    <property type="match status" value="1"/>
</dbReference>
<reference evidence="2 3" key="1">
    <citation type="submission" date="2017-11" db="EMBL/GenBank/DDBJ databases">
        <title>Genome sequence of the bacterial symbiont EPR9N from a vent mussel Bathymodiolus thermophilus.</title>
        <authorList>
            <person name="Won Y.-J."/>
        </authorList>
    </citation>
    <scope>NUCLEOTIDE SEQUENCE [LARGE SCALE GENOMIC DNA]</scope>
    <source>
        <strain evidence="2 3">EPR9N</strain>
    </source>
</reference>
<evidence type="ECO:0000313" key="3">
    <source>
        <dbReference type="Proteomes" id="UP000278334"/>
    </source>
</evidence>
<dbReference type="KEGG" id="bthg:MS2017_0591"/>
<dbReference type="EMBL" id="CP024634">
    <property type="protein sequence ID" value="AYQ56326.1"/>
    <property type="molecule type" value="Genomic_DNA"/>
</dbReference>
<sequence>MRRIARYLMKFWMKKVLFYTFHKLYWDFWRCPKDNIVKLMTFEGTLPLGFSSSGRLSNSILLKFDQAVLSQCKPQKITYSRYADDLIFSSNDTNIKQVKSTVEDILASMFDQKLKISHNKTKTYSKKSRVKILGMVITPNGEIHKVFGIVSYINSMDKNFLNKLRKKYGNNNKPNTNGKAIWEQ</sequence>
<accession>A0A3G3IKF6</accession>
<dbReference type="PROSITE" id="PS50878">
    <property type="entry name" value="RT_POL"/>
    <property type="match status" value="1"/>
</dbReference>
<feature type="domain" description="Reverse transcriptase" evidence="1">
    <location>
        <begin position="1"/>
        <end position="137"/>
    </location>
</feature>
<evidence type="ECO:0000259" key="1">
    <source>
        <dbReference type="PROSITE" id="PS50878"/>
    </source>
</evidence>
<dbReference type="AlphaFoldDB" id="A0A3G3IKF6"/>
<protein>
    <recommendedName>
        <fullName evidence="1">Reverse transcriptase domain-containing protein</fullName>
    </recommendedName>
</protein>
<dbReference type="InterPro" id="IPR000477">
    <property type="entry name" value="RT_dom"/>
</dbReference>